<keyword evidence="1" id="KW-0472">Membrane</keyword>
<feature type="transmembrane region" description="Helical" evidence="1">
    <location>
        <begin position="72"/>
        <end position="94"/>
    </location>
</feature>
<feature type="transmembrane region" description="Helical" evidence="1">
    <location>
        <begin position="43"/>
        <end position="65"/>
    </location>
</feature>
<keyword evidence="3" id="KW-1185">Reference proteome</keyword>
<keyword evidence="1" id="KW-1133">Transmembrane helix</keyword>
<proteinExistence type="predicted"/>
<keyword evidence="1" id="KW-0812">Transmembrane</keyword>
<comment type="caution">
    <text evidence="2">The sequence shown here is derived from an EMBL/GenBank/DDBJ whole genome shotgun (WGS) entry which is preliminary data.</text>
</comment>
<organism evidence="2 3">
    <name type="scientific">Tunturiibacter gelidiferens</name>
    <dbReference type="NCBI Taxonomy" id="3069689"/>
    <lineage>
        <taxon>Bacteria</taxon>
        <taxon>Pseudomonadati</taxon>
        <taxon>Acidobacteriota</taxon>
        <taxon>Terriglobia</taxon>
        <taxon>Terriglobales</taxon>
        <taxon>Acidobacteriaceae</taxon>
        <taxon>Tunturiibacter</taxon>
    </lineage>
</organism>
<sequence>MKKIIGAILQFLLLLFAFAIGSFAHPFNLHWGLTVTTPTTTRYFVADGLILMTVLFALIILIEALTKRLRSLALWTTVAFVLAMIVGFIIKLGFVTHEIY</sequence>
<name>A0A9X0QEL0_9BACT</name>
<accession>A0A9X0QEL0</accession>
<dbReference type="RefSeq" id="WP_183976750.1">
    <property type="nucleotide sequence ID" value="NZ_JACHEB010000005.1"/>
</dbReference>
<evidence type="ECO:0000313" key="2">
    <source>
        <dbReference type="EMBL" id="MBB5328829.1"/>
    </source>
</evidence>
<dbReference type="AlphaFoldDB" id="A0A9X0QEL0"/>
<gene>
    <name evidence="2" type="ORF">HDF14_002445</name>
</gene>
<reference evidence="2 3" key="1">
    <citation type="submission" date="2020-08" db="EMBL/GenBank/DDBJ databases">
        <title>Genomic Encyclopedia of Type Strains, Phase IV (KMG-V): Genome sequencing to study the core and pangenomes of soil and plant-associated prokaryotes.</title>
        <authorList>
            <person name="Whitman W."/>
        </authorList>
    </citation>
    <scope>NUCLEOTIDE SEQUENCE [LARGE SCALE GENOMIC DNA]</scope>
    <source>
        <strain evidence="2 3">X5P2</strain>
    </source>
</reference>
<dbReference type="Proteomes" id="UP000535182">
    <property type="component" value="Unassembled WGS sequence"/>
</dbReference>
<evidence type="ECO:0000313" key="3">
    <source>
        <dbReference type="Proteomes" id="UP000535182"/>
    </source>
</evidence>
<dbReference type="EMBL" id="JACHEB010000005">
    <property type="protein sequence ID" value="MBB5328829.1"/>
    <property type="molecule type" value="Genomic_DNA"/>
</dbReference>
<protein>
    <submittedName>
        <fullName evidence="2">Uncharacterized protein</fullName>
    </submittedName>
</protein>
<evidence type="ECO:0000256" key="1">
    <source>
        <dbReference type="SAM" id="Phobius"/>
    </source>
</evidence>